<dbReference type="EMBL" id="JANBPG010003424">
    <property type="protein sequence ID" value="KAJ1881188.1"/>
    <property type="molecule type" value="Genomic_DNA"/>
</dbReference>
<protein>
    <submittedName>
        <fullName evidence="1">Uncharacterized protein</fullName>
    </submittedName>
</protein>
<keyword evidence="2" id="KW-1185">Reference proteome</keyword>
<name>A0ACC1HXY4_9FUNG</name>
<dbReference type="Proteomes" id="UP001150581">
    <property type="component" value="Unassembled WGS sequence"/>
</dbReference>
<gene>
    <name evidence="1" type="ORF">LPJ66_011369</name>
</gene>
<evidence type="ECO:0000313" key="1">
    <source>
        <dbReference type="EMBL" id="KAJ1881188.1"/>
    </source>
</evidence>
<reference evidence="1" key="1">
    <citation type="submission" date="2022-07" db="EMBL/GenBank/DDBJ databases">
        <title>Phylogenomic reconstructions and comparative analyses of Kickxellomycotina fungi.</title>
        <authorList>
            <person name="Reynolds N.K."/>
            <person name="Stajich J.E."/>
            <person name="Barry K."/>
            <person name="Grigoriev I.V."/>
            <person name="Crous P."/>
            <person name="Smith M.E."/>
        </authorList>
    </citation>
    <scope>NUCLEOTIDE SEQUENCE</scope>
    <source>
        <strain evidence="1">Benny 63K</strain>
    </source>
</reference>
<proteinExistence type="predicted"/>
<comment type="caution">
    <text evidence="1">The sequence shown here is derived from an EMBL/GenBank/DDBJ whole genome shotgun (WGS) entry which is preliminary data.</text>
</comment>
<organism evidence="1 2">
    <name type="scientific">Kickxella alabastrina</name>
    <dbReference type="NCBI Taxonomy" id="61397"/>
    <lineage>
        <taxon>Eukaryota</taxon>
        <taxon>Fungi</taxon>
        <taxon>Fungi incertae sedis</taxon>
        <taxon>Zoopagomycota</taxon>
        <taxon>Kickxellomycotina</taxon>
        <taxon>Kickxellomycetes</taxon>
        <taxon>Kickxellales</taxon>
        <taxon>Kickxellaceae</taxon>
        <taxon>Kickxella</taxon>
    </lineage>
</organism>
<feature type="non-terminal residue" evidence="1">
    <location>
        <position position="394"/>
    </location>
</feature>
<sequence>MADHGGSNSGSHLHTNHNHSVAHTATGINVANMHHSGELVERTRPPETSEALGTEPTDESPAPQLRRVAMETMHTEKPSARRSMILGAAALSVCILAFIGQTVVTRQVQESYVQPYFILWISHSFWIIMLPLHVAYEKLKRSPRSLAMLRMEALVGSATLAVQQKRSGSRHGEYQQLEAAAAGSEGGSARALALARPAWVVWRTVALAVALAGLLNGSAYLWYVAIGFTSMSKVTAIYNMSCFFAYLFSVLLLRERVRLVKCAAVGASIVGVVFMTTVDSDGDALSAEARRSEMIGDVLSLVCACGIGLYQVLYKKYAVPGGFHSLFHVNFMTTLLGVATVAVYWLPIPALSALGVEVFRWPNRAQLAFIVANALFGVAYNACFMIALALTSPL</sequence>
<evidence type="ECO:0000313" key="2">
    <source>
        <dbReference type="Proteomes" id="UP001150581"/>
    </source>
</evidence>
<accession>A0ACC1HXY4</accession>